<evidence type="ECO:0000259" key="1">
    <source>
        <dbReference type="Pfam" id="PF00117"/>
    </source>
</evidence>
<gene>
    <name evidence="2" type="ORF">RFI_16838</name>
</gene>
<dbReference type="EMBL" id="ASPP01012668">
    <property type="protein sequence ID" value="ETO20380.1"/>
    <property type="molecule type" value="Genomic_DNA"/>
</dbReference>
<evidence type="ECO:0000313" key="3">
    <source>
        <dbReference type="Proteomes" id="UP000023152"/>
    </source>
</evidence>
<dbReference type="InterPro" id="IPR029062">
    <property type="entry name" value="Class_I_gatase-like"/>
</dbReference>
<dbReference type="PANTHER" id="PTHR42695">
    <property type="entry name" value="GLUTAMINE AMIDOTRANSFERASE YLR126C-RELATED"/>
    <property type="match status" value="1"/>
</dbReference>
<dbReference type="InterPro" id="IPR017926">
    <property type="entry name" value="GATASE"/>
</dbReference>
<dbReference type="InterPro" id="IPR044992">
    <property type="entry name" value="ChyE-like"/>
</dbReference>
<dbReference type="GO" id="GO:0005829">
    <property type="term" value="C:cytosol"/>
    <property type="evidence" value="ECO:0007669"/>
    <property type="project" value="TreeGrafter"/>
</dbReference>
<dbReference type="OrthoDB" id="9971576at2759"/>
<dbReference type="SUPFAM" id="SSF52317">
    <property type="entry name" value="Class I glutamine amidotransferase-like"/>
    <property type="match status" value="1"/>
</dbReference>
<protein>
    <submittedName>
        <fullName evidence="2">Glutamine amidotransferase class-I domain protein</fullName>
    </submittedName>
</protein>
<dbReference type="Proteomes" id="UP000023152">
    <property type="component" value="Unassembled WGS sequence"/>
</dbReference>
<feature type="domain" description="Glutamine amidotransferase" evidence="1">
    <location>
        <begin position="2"/>
        <end position="153"/>
    </location>
</feature>
<dbReference type="PANTHER" id="PTHR42695:SF5">
    <property type="entry name" value="GLUTAMINE AMIDOTRANSFERASE YLR126C-RELATED"/>
    <property type="match status" value="1"/>
</dbReference>
<dbReference type="Gene3D" id="3.40.50.880">
    <property type="match status" value="1"/>
</dbReference>
<sequence>MYDAIIILGGNPGVYEEDRFPWLRAEKHFLRRGIYDGVPMLAICLGCQLLAECTGGKVFKGTKGAEIGFKKWEWLEHSDEDATGDRLIALLKHKQLDEMIVLFHQDTFDLPYHVETKHGFEKVYLLAKTNLYNTFFKLGKNTYGFQGHPELKPEFLKVWCQAGWGDMCAKSSALVQETISHVDKHFDKISVAGDIILNMWVDMVFAERVPAVEKSHEFEHYVQHVLLPTARKSRRQSRQSMSLSLSEFRTKMNQKRTSEFGDSDSEIDQDVIEQNQRKIFEEMAFF</sequence>
<organism evidence="2 3">
    <name type="scientific">Reticulomyxa filosa</name>
    <dbReference type="NCBI Taxonomy" id="46433"/>
    <lineage>
        <taxon>Eukaryota</taxon>
        <taxon>Sar</taxon>
        <taxon>Rhizaria</taxon>
        <taxon>Retaria</taxon>
        <taxon>Foraminifera</taxon>
        <taxon>Monothalamids</taxon>
        <taxon>Reticulomyxidae</taxon>
        <taxon>Reticulomyxa</taxon>
    </lineage>
</organism>
<accession>X6N2B4</accession>
<keyword evidence="2" id="KW-0315">Glutamine amidotransferase</keyword>
<dbReference type="GO" id="GO:0016740">
    <property type="term" value="F:transferase activity"/>
    <property type="evidence" value="ECO:0007669"/>
    <property type="project" value="UniProtKB-KW"/>
</dbReference>
<keyword evidence="3" id="KW-1185">Reference proteome</keyword>
<keyword evidence="2" id="KW-0808">Transferase</keyword>
<dbReference type="PROSITE" id="PS51273">
    <property type="entry name" value="GATASE_TYPE_1"/>
    <property type="match status" value="1"/>
</dbReference>
<proteinExistence type="predicted"/>
<reference evidence="2 3" key="1">
    <citation type="journal article" date="2013" name="Curr. Biol.">
        <title>The Genome of the Foraminiferan Reticulomyxa filosa.</title>
        <authorList>
            <person name="Glockner G."/>
            <person name="Hulsmann N."/>
            <person name="Schleicher M."/>
            <person name="Noegel A.A."/>
            <person name="Eichinger L."/>
            <person name="Gallinger C."/>
            <person name="Pawlowski J."/>
            <person name="Sierra R."/>
            <person name="Euteneuer U."/>
            <person name="Pillet L."/>
            <person name="Moustafa A."/>
            <person name="Platzer M."/>
            <person name="Groth M."/>
            <person name="Szafranski K."/>
            <person name="Schliwa M."/>
        </authorList>
    </citation>
    <scope>NUCLEOTIDE SEQUENCE [LARGE SCALE GENOMIC DNA]</scope>
</reference>
<evidence type="ECO:0000313" key="2">
    <source>
        <dbReference type="EMBL" id="ETO20380.1"/>
    </source>
</evidence>
<dbReference type="AlphaFoldDB" id="X6N2B4"/>
<dbReference type="CDD" id="cd01741">
    <property type="entry name" value="GATase1_1"/>
    <property type="match status" value="1"/>
</dbReference>
<comment type="caution">
    <text evidence="2">The sequence shown here is derived from an EMBL/GenBank/DDBJ whole genome shotgun (WGS) entry which is preliminary data.</text>
</comment>
<name>X6N2B4_RETFI</name>
<dbReference type="Pfam" id="PF00117">
    <property type="entry name" value="GATase"/>
    <property type="match status" value="1"/>
</dbReference>